<gene>
    <name evidence="2" type="ORF">CC1G_13989</name>
</gene>
<keyword evidence="3" id="KW-1185">Reference proteome</keyword>
<dbReference type="HOGENOM" id="CLU_1120131_0_0_1"/>
<dbReference type="KEGG" id="cci:CC1G_13989"/>
<evidence type="ECO:0000313" key="3">
    <source>
        <dbReference type="Proteomes" id="UP000001861"/>
    </source>
</evidence>
<accession>D6RKZ6</accession>
<reference evidence="2 3" key="1">
    <citation type="journal article" date="2010" name="Proc. Natl. Acad. Sci. U.S.A.">
        <title>Insights into evolution of multicellular fungi from the assembled chromosomes of the mushroom Coprinopsis cinerea (Coprinus cinereus).</title>
        <authorList>
            <person name="Stajich J.E."/>
            <person name="Wilke S.K."/>
            <person name="Ahren D."/>
            <person name="Au C.H."/>
            <person name="Birren B.W."/>
            <person name="Borodovsky M."/>
            <person name="Burns C."/>
            <person name="Canback B."/>
            <person name="Casselton L.A."/>
            <person name="Cheng C.K."/>
            <person name="Deng J."/>
            <person name="Dietrich F.S."/>
            <person name="Fargo D.C."/>
            <person name="Farman M.L."/>
            <person name="Gathman A.C."/>
            <person name="Goldberg J."/>
            <person name="Guigo R."/>
            <person name="Hoegger P.J."/>
            <person name="Hooker J.B."/>
            <person name="Huggins A."/>
            <person name="James T.Y."/>
            <person name="Kamada T."/>
            <person name="Kilaru S."/>
            <person name="Kodira C."/>
            <person name="Kues U."/>
            <person name="Kupfer D."/>
            <person name="Kwan H.S."/>
            <person name="Lomsadze A."/>
            <person name="Li W."/>
            <person name="Lilly W.W."/>
            <person name="Ma L.J."/>
            <person name="Mackey A.J."/>
            <person name="Manning G."/>
            <person name="Martin F."/>
            <person name="Muraguchi H."/>
            <person name="Natvig D.O."/>
            <person name="Palmerini H."/>
            <person name="Ramesh M.A."/>
            <person name="Rehmeyer C.J."/>
            <person name="Roe B.A."/>
            <person name="Shenoy N."/>
            <person name="Stanke M."/>
            <person name="Ter-Hovhannisyan V."/>
            <person name="Tunlid A."/>
            <person name="Velagapudi R."/>
            <person name="Vision T.J."/>
            <person name="Zeng Q."/>
            <person name="Zolan M.E."/>
            <person name="Pukkila P.J."/>
        </authorList>
    </citation>
    <scope>NUCLEOTIDE SEQUENCE [LARGE SCALE GENOMIC DNA]</scope>
    <source>
        <strain evidence="3">Okayama-7 / 130 / ATCC MYA-4618 / FGSC 9003</strain>
    </source>
</reference>
<dbReference type="AlphaFoldDB" id="D6RKZ6"/>
<protein>
    <submittedName>
        <fullName evidence="2">Uncharacterized protein</fullName>
    </submittedName>
</protein>
<name>D6RKZ6_COPC7</name>
<dbReference type="InParanoid" id="D6RKZ6"/>
<dbReference type="RefSeq" id="XP_002911950.1">
    <property type="nucleotide sequence ID" value="XM_002911904.1"/>
</dbReference>
<dbReference type="GeneID" id="9379943"/>
<sequence length="248" mass="28291">MPRNLPTLRTSPLSSDDESLITPQSTRSFRLPSRRSKYGPLDVPVDVVQWDDEMTVVASSDEEEDSGMWEFLGAKRQQGEGQSPSSQAGVGCEIGCYESKRSPSKAQFFSEFEILTHPNIAPHPHLLIRRDYLHRTGFPLPSKGDDGVIHVKEFFHPNVDFVAAAAFYTQLKNLCIPKESTYPLPDQPELFRECAAMVFMEDLTRFTSSGEPIFEFLGNFYIRKLDFVDKDGTVFYFEFVRDPSSRWE</sequence>
<comment type="caution">
    <text evidence="2">The sequence shown here is derived from an EMBL/GenBank/DDBJ whole genome shotgun (WGS) entry which is preliminary data.</text>
</comment>
<proteinExistence type="predicted"/>
<dbReference type="OrthoDB" id="3006864at2759"/>
<organism evidence="2 3">
    <name type="scientific">Coprinopsis cinerea (strain Okayama-7 / 130 / ATCC MYA-4618 / FGSC 9003)</name>
    <name type="common">Inky cap fungus</name>
    <name type="synonym">Hormographiella aspergillata</name>
    <dbReference type="NCBI Taxonomy" id="240176"/>
    <lineage>
        <taxon>Eukaryota</taxon>
        <taxon>Fungi</taxon>
        <taxon>Dikarya</taxon>
        <taxon>Basidiomycota</taxon>
        <taxon>Agaricomycotina</taxon>
        <taxon>Agaricomycetes</taxon>
        <taxon>Agaricomycetidae</taxon>
        <taxon>Agaricales</taxon>
        <taxon>Agaricineae</taxon>
        <taxon>Psathyrellaceae</taxon>
        <taxon>Coprinopsis</taxon>
    </lineage>
</organism>
<feature type="region of interest" description="Disordered" evidence="1">
    <location>
        <begin position="1"/>
        <end position="36"/>
    </location>
</feature>
<dbReference type="EMBL" id="AACS02000002">
    <property type="protein sequence ID" value="EFI28456.1"/>
    <property type="molecule type" value="Genomic_DNA"/>
</dbReference>
<dbReference type="VEuPathDB" id="FungiDB:CC1G_13989"/>
<evidence type="ECO:0000313" key="2">
    <source>
        <dbReference type="EMBL" id="EFI28456.1"/>
    </source>
</evidence>
<evidence type="ECO:0000256" key="1">
    <source>
        <dbReference type="SAM" id="MobiDB-lite"/>
    </source>
</evidence>
<dbReference type="Proteomes" id="UP000001861">
    <property type="component" value="Unassembled WGS sequence"/>
</dbReference>